<dbReference type="Proteomes" id="UP000663870">
    <property type="component" value="Unassembled WGS sequence"/>
</dbReference>
<dbReference type="PANTHER" id="PTHR46060">
    <property type="entry name" value="MARINER MOS1 TRANSPOSASE-LIKE PROTEIN"/>
    <property type="match status" value="1"/>
</dbReference>
<dbReference type="EMBL" id="CAJNOH010000182">
    <property type="protein sequence ID" value="CAF0931888.1"/>
    <property type="molecule type" value="Genomic_DNA"/>
</dbReference>
<accession>A0A819F345</accession>
<evidence type="ECO:0000313" key="4">
    <source>
        <dbReference type="EMBL" id="CAF3860385.1"/>
    </source>
</evidence>
<dbReference type="Proteomes" id="UP000663823">
    <property type="component" value="Unassembled WGS sequence"/>
</dbReference>
<evidence type="ECO:0000313" key="2">
    <source>
        <dbReference type="EMBL" id="CAF0997986.1"/>
    </source>
</evidence>
<dbReference type="Proteomes" id="UP000663874">
    <property type="component" value="Unassembled WGS sequence"/>
</dbReference>
<evidence type="ECO:0000313" key="7">
    <source>
        <dbReference type="Proteomes" id="UP000663874"/>
    </source>
</evidence>
<dbReference type="EMBL" id="CAJOBE010003078">
    <property type="protein sequence ID" value="CAF3860385.1"/>
    <property type="molecule type" value="Genomic_DNA"/>
</dbReference>
<protein>
    <recommendedName>
        <fullName evidence="8">Mos1 transposase HTH domain-containing protein</fullName>
    </recommendedName>
</protein>
<dbReference type="EMBL" id="CAJOAX010007085">
    <property type="protein sequence ID" value="CAF4000086.1"/>
    <property type="molecule type" value="Genomic_DNA"/>
</dbReference>
<keyword evidence="6" id="KW-1185">Reference proteome</keyword>
<dbReference type="PANTHER" id="PTHR46060:SF1">
    <property type="entry name" value="MARINER MOS1 TRANSPOSASE-LIKE PROTEIN"/>
    <property type="match status" value="1"/>
</dbReference>
<gene>
    <name evidence="4" type="ORF">FNK824_LOCUS18439</name>
    <name evidence="3" type="ORF">JXQ802_LOCUS28384</name>
    <name evidence="5" type="ORF">OTI717_LOCUS28961</name>
    <name evidence="1" type="ORF">PYM288_LOCUS11100</name>
    <name evidence="2" type="ORF">RFH988_LOCUS14014</name>
</gene>
<evidence type="ECO:0000313" key="6">
    <source>
        <dbReference type="Proteomes" id="UP000663870"/>
    </source>
</evidence>
<dbReference type="InterPro" id="IPR036397">
    <property type="entry name" value="RNaseH_sf"/>
</dbReference>
<name>A0A819F345_9BILA</name>
<evidence type="ECO:0000313" key="3">
    <source>
        <dbReference type="EMBL" id="CAF1278744.1"/>
    </source>
</evidence>
<dbReference type="Proteomes" id="UP000663882">
    <property type="component" value="Unassembled WGS sequence"/>
</dbReference>
<dbReference type="Proteomes" id="UP000663854">
    <property type="component" value="Unassembled WGS sequence"/>
</dbReference>
<evidence type="ECO:0008006" key="8">
    <source>
        <dbReference type="Google" id="ProtNLM"/>
    </source>
</evidence>
<dbReference type="EMBL" id="CAJNOO010000636">
    <property type="protein sequence ID" value="CAF0997986.1"/>
    <property type="molecule type" value="Genomic_DNA"/>
</dbReference>
<dbReference type="InterPro" id="IPR052709">
    <property type="entry name" value="Transposase-MT_Hybrid"/>
</dbReference>
<sequence length="178" mass="20967">MDKEYFRFYITVRTALHIEPIAIHNELHTVFGDEAPPLRTAQRWSKWFHDGREEVEDEERPGRPITETISENIRQVRDLINDNPYVTVDELEAQSGLSHGTVQRIISDHLQLKKVTVLYVPKHLTNFQKAERVRICQENLLKFEQGVRRLCDVVTDDESWFYHKQIGRKSSNAAWIAR</sequence>
<reference evidence="4" key="1">
    <citation type="submission" date="2021-02" db="EMBL/GenBank/DDBJ databases">
        <authorList>
            <person name="Nowell W R."/>
        </authorList>
    </citation>
    <scope>NUCLEOTIDE SEQUENCE</scope>
</reference>
<organism evidence="4 7">
    <name type="scientific">Rotaria sordida</name>
    <dbReference type="NCBI Taxonomy" id="392033"/>
    <lineage>
        <taxon>Eukaryota</taxon>
        <taxon>Metazoa</taxon>
        <taxon>Spiralia</taxon>
        <taxon>Gnathifera</taxon>
        <taxon>Rotifera</taxon>
        <taxon>Eurotatoria</taxon>
        <taxon>Bdelloidea</taxon>
        <taxon>Philodinida</taxon>
        <taxon>Philodinidae</taxon>
        <taxon>Rotaria</taxon>
    </lineage>
</organism>
<dbReference type="Gene3D" id="3.30.420.10">
    <property type="entry name" value="Ribonuclease H-like superfamily/Ribonuclease H"/>
    <property type="match status" value="1"/>
</dbReference>
<proteinExistence type="predicted"/>
<dbReference type="GO" id="GO:0003676">
    <property type="term" value="F:nucleic acid binding"/>
    <property type="evidence" value="ECO:0007669"/>
    <property type="project" value="InterPro"/>
</dbReference>
<evidence type="ECO:0000313" key="5">
    <source>
        <dbReference type="EMBL" id="CAF4000086.1"/>
    </source>
</evidence>
<dbReference type="AlphaFoldDB" id="A0A819F345"/>
<comment type="caution">
    <text evidence="4">The sequence shown here is derived from an EMBL/GenBank/DDBJ whole genome shotgun (WGS) entry which is preliminary data.</text>
</comment>
<dbReference type="EMBL" id="CAJNOL010001063">
    <property type="protein sequence ID" value="CAF1278744.1"/>
    <property type="molecule type" value="Genomic_DNA"/>
</dbReference>
<evidence type="ECO:0000313" key="1">
    <source>
        <dbReference type="EMBL" id="CAF0931888.1"/>
    </source>
</evidence>
<dbReference type="OrthoDB" id="10033972at2759"/>